<reference evidence="1 2" key="1">
    <citation type="submission" date="2020-08" db="EMBL/GenBank/DDBJ databases">
        <title>Genome public.</title>
        <authorList>
            <person name="Liu C."/>
            <person name="Sun Q."/>
        </authorList>
    </citation>
    <scope>NUCLEOTIDE SEQUENCE [LARGE SCALE GENOMIC DNA]</scope>
    <source>
        <strain evidence="1 2">M29</strain>
    </source>
</reference>
<dbReference type="RefSeq" id="WP_019160719.1">
    <property type="nucleotide sequence ID" value="NZ_JACOQG010000002.1"/>
</dbReference>
<organism evidence="1 2">
    <name type="scientific">Blautia difficilis</name>
    <dbReference type="NCBI Taxonomy" id="2763027"/>
    <lineage>
        <taxon>Bacteria</taxon>
        <taxon>Bacillati</taxon>
        <taxon>Bacillota</taxon>
        <taxon>Clostridia</taxon>
        <taxon>Lachnospirales</taxon>
        <taxon>Lachnospiraceae</taxon>
        <taxon>Blautia</taxon>
    </lineage>
</organism>
<dbReference type="EMBL" id="JACOQG010000002">
    <property type="protein sequence ID" value="MBC5778567.1"/>
    <property type="molecule type" value="Genomic_DNA"/>
</dbReference>
<keyword evidence="2" id="KW-1185">Reference proteome</keyword>
<proteinExistence type="predicted"/>
<evidence type="ECO:0000313" key="2">
    <source>
        <dbReference type="Proteomes" id="UP000649826"/>
    </source>
</evidence>
<accession>A0ABR7IEW9</accession>
<name>A0ABR7IEW9_9FIRM</name>
<comment type="caution">
    <text evidence="1">The sequence shown here is derived from an EMBL/GenBank/DDBJ whole genome shotgun (WGS) entry which is preliminary data.</text>
</comment>
<evidence type="ECO:0000313" key="1">
    <source>
        <dbReference type="EMBL" id="MBC5778567.1"/>
    </source>
</evidence>
<sequence>MIKINRRAVVILLTGLSCVIIAGCGKKKELDAASSKVLPITVAAPSNTPTPSVEQVDSAAVTTNGNLTMVNEYLAGENEE</sequence>
<protein>
    <submittedName>
        <fullName evidence="1">Uncharacterized protein</fullName>
    </submittedName>
</protein>
<dbReference type="PROSITE" id="PS51257">
    <property type="entry name" value="PROKAR_LIPOPROTEIN"/>
    <property type="match status" value="1"/>
</dbReference>
<gene>
    <name evidence="1" type="ORF">H8Z82_02610</name>
</gene>
<dbReference type="Proteomes" id="UP000649826">
    <property type="component" value="Unassembled WGS sequence"/>
</dbReference>